<dbReference type="PANTHER" id="PTHR42760:SF123">
    <property type="entry name" value="OXIDOREDUCTASE"/>
    <property type="match status" value="1"/>
</dbReference>
<dbReference type="Gene3D" id="3.40.50.720">
    <property type="entry name" value="NAD(P)-binding Rossmann-like Domain"/>
    <property type="match status" value="1"/>
</dbReference>
<dbReference type="Proteomes" id="UP000077098">
    <property type="component" value="Unassembled WGS sequence"/>
</dbReference>
<dbReference type="CDD" id="cd05233">
    <property type="entry name" value="SDR_c"/>
    <property type="match status" value="1"/>
</dbReference>
<evidence type="ECO:0000313" key="3">
    <source>
        <dbReference type="EMBL" id="OAE49682.1"/>
    </source>
</evidence>
<dbReference type="GO" id="GO:0030497">
    <property type="term" value="P:fatty acid elongation"/>
    <property type="evidence" value="ECO:0007669"/>
    <property type="project" value="TreeGrafter"/>
</dbReference>
<dbReference type="InterPro" id="IPR002347">
    <property type="entry name" value="SDR_fam"/>
</dbReference>
<proteinExistence type="inferred from homology"/>
<feature type="domain" description="Ketoreductase" evidence="2">
    <location>
        <begin position="10"/>
        <end position="192"/>
    </location>
</feature>
<dbReference type="AlphaFoldDB" id="A0A176XJZ3"/>
<evidence type="ECO:0000313" key="4">
    <source>
        <dbReference type="Proteomes" id="UP000077098"/>
    </source>
</evidence>
<dbReference type="PRINTS" id="PR00081">
    <property type="entry name" value="GDHRDH"/>
</dbReference>
<evidence type="ECO:0000259" key="2">
    <source>
        <dbReference type="SMART" id="SM00822"/>
    </source>
</evidence>
<sequence>MTQQTTGIKGVVAITGGASGIGLSTAQLLMARGWQPWLLDLKRDALDAACEKLGLEPSRGIVCNVAEEASIEQAFAALTAGMSSRSFDLVAVVNSAGIGIDKLSVDTSVEEFRRIIDVNLVGSFAVARTAARYWLERELGGSIVNISSVSGMCGNRGRSAYGASKGGVNLLTMVMANELGQSGIRVNAIAPGPVDTPLTQAVHTENVRTQWHSRVPMHRYGRTDEIASAVAFLVSDDASYVNGQVLAVDGGFITAGLAV</sequence>
<reference evidence="3 4" key="1">
    <citation type="submission" date="2016-05" db="EMBL/GenBank/DDBJ databases">
        <authorList>
            <person name="Lavstsen T."/>
            <person name="Jespersen J.S."/>
        </authorList>
    </citation>
    <scope>NUCLEOTIDE SEQUENCE [LARGE SCALE GENOMIC DNA]</scope>
    <source>
        <strain evidence="3 4">KCJ1736</strain>
    </source>
</reference>
<dbReference type="PRINTS" id="PR00080">
    <property type="entry name" value="SDRFAMILY"/>
</dbReference>
<accession>A0A176XJZ3</accession>
<dbReference type="GO" id="GO:0016616">
    <property type="term" value="F:oxidoreductase activity, acting on the CH-OH group of donors, NAD or NADP as acceptor"/>
    <property type="evidence" value="ECO:0007669"/>
    <property type="project" value="UniProtKB-ARBA"/>
</dbReference>
<dbReference type="InterPro" id="IPR036291">
    <property type="entry name" value="NAD(P)-bd_dom_sf"/>
</dbReference>
<dbReference type="FunFam" id="3.40.50.720:FF:000084">
    <property type="entry name" value="Short-chain dehydrogenase reductase"/>
    <property type="match status" value="1"/>
</dbReference>
<comment type="caution">
    <text evidence="3">The sequence shown here is derived from an EMBL/GenBank/DDBJ whole genome shotgun (WGS) entry which is preliminary data.</text>
</comment>
<protein>
    <submittedName>
        <fullName evidence="3">Oxidoreductase</fullName>
    </submittedName>
</protein>
<dbReference type="RefSeq" id="WP_063946919.1">
    <property type="nucleotide sequence ID" value="NZ_LXPS01000001.1"/>
</dbReference>
<dbReference type="PROSITE" id="PS00061">
    <property type="entry name" value="ADH_SHORT"/>
    <property type="match status" value="1"/>
</dbReference>
<dbReference type="SUPFAM" id="SSF51735">
    <property type="entry name" value="NAD(P)-binding Rossmann-fold domains"/>
    <property type="match status" value="1"/>
</dbReference>
<name>A0A176XJZ3_AGRTU</name>
<dbReference type="EMBL" id="LXPS01000001">
    <property type="protein sequence ID" value="OAE49682.1"/>
    <property type="molecule type" value="Genomic_DNA"/>
</dbReference>
<dbReference type="SMART" id="SM00822">
    <property type="entry name" value="PKS_KR"/>
    <property type="match status" value="1"/>
</dbReference>
<comment type="similarity">
    <text evidence="1">Belongs to the short-chain dehydrogenases/reductases (SDR) family.</text>
</comment>
<evidence type="ECO:0000256" key="1">
    <source>
        <dbReference type="ARBA" id="ARBA00006484"/>
    </source>
</evidence>
<dbReference type="InterPro" id="IPR020904">
    <property type="entry name" value="Sc_DH/Rdtase_CS"/>
</dbReference>
<organism evidence="3 4">
    <name type="scientific">Agrobacterium tumefaciens</name>
    <dbReference type="NCBI Taxonomy" id="358"/>
    <lineage>
        <taxon>Bacteria</taxon>
        <taxon>Pseudomonadati</taxon>
        <taxon>Pseudomonadota</taxon>
        <taxon>Alphaproteobacteria</taxon>
        <taxon>Hyphomicrobiales</taxon>
        <taxon>Rhizobiaceae</taxon>
        <taxon>Rhizobium/Agrobacterium group</taxon>
        <taxon>Agrobacterium</taxon>
        <taxon>Agrobacterium tumefaciens complex</taxon>
    </lineage>
</organism>
<gene>
    <name evidence="3" type="ORF">A7J57_16015</name>
</gene>
<dbReference type="PANTHER" id="PTHR42760">
    <property type="entry name" value="SHORT-CHAIN DEHYDROGENASES/REDUCTASES FAMILY MEMBER"/>
    <property type="match status" value="1"/>
</dbReference>
<dbReference type="Pfam" id="PF13561">
    <property type="entry name" value="adh_short_C2"/>
    <property type="match status" value="1"/>
</dbReference>
<dbReference type="InterPro" id="IPR057326">
    <property type="entry name" value="KR_dom"/>
</dbReference>